<keyword evidence="7" id="KW-0924">Ammonia transport</keyword>
<feature type="domain" description="Ammonium transporter AmtB-like" evidence="10">
    <location>
        <begin position="105"/>
        <end position="349"/>
    </location>
</feature>
<accession>A0AAV4J3M2</accession>
<feature type="compositionally biased region" description="Acidic residues" evidence="8">
    <location>
        <begin position="59"/>
        <end position="70"/>
    </location>
</feature>
<evidence type="ECO:0000259" key="10">
    <source>
        <dbReference type="Pfam" id="PF00909"/>
    </source>
</evidence>
<evidence type="ECO:0000256" key="7">
    <source>
        <dbReference type="ARBA" id="ARBA00023177"/>
    </source>
</evidence>
<comment type="similarity">
    <text evidence="2">Belongs to the ammonia transporter channel (TC 1.A.11.2) family.</text>
</comment>
<dbReference type="InterPro" id="IPR024041">
    <property type="entry name" value="NH4_transpt_AmtB-like_dom"/>
</dbReference>
<feature type="transmembrane region" description="Helical" evidence="9">
    <location>
        <begin position="200"/>
        <end position="222"/>
    </location>
</feature>
<feature type="transmembrane region" description="Helical" evidence="9">
    <location>
        <begin position="23"/>
        <end position="42"/>
    </location>
</feature>
<evidence type="ECO:0000313" key="12">
    <source>
        <dbReference type="Proteomes" id="UP000762676"/>
    </source>
</evidence>
<dbReference type="Pfam" id="PF00909">
    <property type="entry name" value="Ammonium_transp"/>
    <property type="match status" value="1"/>
</dbReference>
<dbReference type="InterPro" id="IPR029020">
    <property type="entry name" value="Ammonium/urea_transptr"/>
</dbReference>
<evidence type="ECO:0000256" key="6">
    <source>
        <dbReference type="ARBA" id="ARBA00023136"/>
    </source>
</evidence>
<dbReference type="Gene3D" id="1.10.3430.10">
    <property type="entry name" value="Ammonium transporter AmtB like domains"/>
    <property type="match status" value="1"/>
</dbReference>
<dbReference type="GO" id="GO:0097272">
    <property type="term" value="P:ammonium homeostasis"/>
    <property type="evidence" value="ECO:0007669"/>
    <property type="project" value="TreeGrafter"/>
</dbReference>
<keyword evidence="4 9" id="KW-0812">Transmembrane</keyword>
<evidence type="ECO:0000256" key="1">
    <source>
        <dbReference type="ARBA" id="ARBA00004141"/>
    </source>
</evidence>
<evidence type="ECO:0000256" key="9">
    <source>
        <dbReference type="SAM" id="Phobius"/>
    </source>
</evidence>
<name>A0AAV4J3M2_9GAST</name>
<feature type="transmembrane region" description="Helical" evidence="9">
    <location>
        <begin position="291"/>
        <end position="311"/>
    </location>
</feature>
<feature type="region of interest" description="Disordered" evidence="8">
    <location>
        <begin position="53"/>
        <end position="100"/>
    </location>
</feature>
<feature type="transmembrane region" description="Helical" evidence="9">
    <location>
        <begin position="131"/>
        <end position="149"/>
    </location>
</feature>
<evidence type="ECO:0000313" key="11">
    <source>
        <dbReference type="EMBL" id="GFS15567.1"/>
    </source>
</evidence>
<feature type="transmembrane region" description="Helical" evidence="9">
    <location>
        <begin position="248"/>
        <end position="270"/>
    </location>
</feature>
<dbReference type="AlphaFoldDB" id="A0AAV4J3M2"/>
<reference evidence="11 12" key="1">
    <citation type="journal article" date="2021" name="Elife">
        <title>Chloroplast acquisition without the gene transfer in kleptoplastic sea slugs, Plakobranchus ocellatus.</title>
        <authorList>
            <person name="Maeda T."/>
            <person name="Takahashi S."/>
            <person name="Yoshida T."/>
            <person name="Shimamura S."/>
            <person name="Takaki Y."/>
            <person name="Nagai Y."/>
            <person name="Toyoda A."/>
            <person name="Suzuki Y."/>
            <person name="Arimoto A."/>
            <person name="Ishii H."/>
            <person name="Satoh N."/>
            <person name="Nishiyama T."/>
            <person name="Hasebe M."/>
            <person name="Maruyama T."/>
            <person name="Minagawa J."/>
            <person name="Obokata J."/>
            <person name="Shigenobu S."/>
        </authorList>
    </citation>
    <scope>NUCLEOTIDE SEQUENCE [LARGE SCALE GENOMIC DNA]</scope>
</reference>
<organism evidence="11 12">
    <name type="scientific">Elysia marginata</name>
    <dbReference type="NCBI Taxonomy" id="1093978"/>
    <lineage>
        <taxon>Eukaryota</taxon>
        <taxon>Metazoa</taxon>
        <taxon>Spiralia</taxon>
        <taxon>Lophotrochozoa</taxon>
        <taxon>Mollusca</taxon>
        <taxon>Gastropoda</taxon>
        <taxon>Heterobranchia</taxon>
        <taxon>Euthyneura</taxon>
        <taxon>Panpulmonata</taxon>
        <taxon>Sacoglossa</taxon>
        <taxon>Placobranchoidea</taxon>
        <taxon>Plakobranchidae</taxon>
        <taxon>Elysia</taxon>
    </lineage>
</organism>
<dbReference type="InterPro" id="IPR018047">
    <property type="entry name" value="Ammonium_transpt_CS"/>
</dbReference>
<evidence type="ECO:0000256" key="4">
    <source>
        <dbReference type="ARBA" id="ARBA00022692"/>
    </source>
</evidence>
<keyword evidence="6 9" id="KW-0472">Membrane</keyword>
<keyword evidence="3" id="KW-0813">Transport</keyword>
<evidence type="ECO:0000256" key="8">
    <source>
        <dbReference type="SAM" id="MobiDB-lite"/>
    </source>
</evidence>
<evidence type="ECO:0000256" key="3">
    <source>
        <dbReference type="ARBA" id="ARBA00022448"/>
    </source>
</evidence>
<sequence length="357" mass="38099">MAAAAVAASTAHDASLRDLGETLNQVFLLIMGIMVLLMPSFYDCIQFNDDGNDEHRDGDNDDDHDGDGDDDDHHNGDDNNGDDDDDNDDDHGGDGDGKGDDHGGMMQCGFAFLEAGSVRSKNTSNILIKNLLDSFVAGIAYWTLGYAFAHGDGNEFIGWTGWASHELPTTELASFFFQFVFAATAATIVSGALAERCEFVAYFVYSFCITSFIYPVVTHWAWHEDGWLNKGHNYTIDGEGVVIKYSDFAGSGVVHCVGGVAAFVGALILGPRLGRYHGESGTVVSLRGHSVPFAALGGFILLFGFMAFNGGSQLTISNSGDGAIISLAIVNTVISGSMAAFTSLIIHRYVPETGLWG</sequence>
<dbReference type="SUPFAM" id="SSF111352">
    <property type="entry name" value="Ammonium transporter"/>
    <property type="match status" value="1"/>
</dbReference>
<dbReference type="PANTHER" id="PTHR11730:SF6">
    <property type="entry name" value="AMMONIUM TRANSPORTER"/>
    <property type="match status" value="1"/>
</dbReference>
<evidence type="ECO:0000256" key="5">
    <source>
        <dbReference type="ARBA" id="ARBA00022989"/>
    </source>
</evidence>
<proteinExistence type="inferred from homology"/>
<comment type="subcellular location">
    <subcellularLocation>
        <location evidence="1">Membrane</location>
        <topology evidence="1">Multi-pass membrane protein</topology>
    </subcellularLocation>
</comment>
<dbReference type="GO" id="GO:0005886">
    <property type="term" value="C:plasma membrane"/>
    <property type="evidence" value="ECO:0007669"/>
    <property type="project" value="TreeGrafter"/>
</dbReference>
<keyword evidence="5 9" id="KW-1133">Transmembrane helix</keyword>
<feature type="transmembrane region" description="Helical" evidence="9">
    <location>
        <begin position="172"/>
        <end position="193"/>
    </location>
</feature>
<feature type="compositionally biased region" description="Acidic residues" evidence="8">
    <location>
        <begin position="79"/>
        <end position="89"/>
    </location>
</feature>
<comment type="caution">
    <text evidence="11">The sequence shown here is derived from an EMBL/GenBank/DDBJ whole genome shotgun (WGS) entry which is preliminary data.</text>
</comment>
<keyword evidence="12" id="KW-1185">Reference proteome</keyword>
<protein>
    <submittedName>
        <fullName evidence="11">Ammonium transporter</fullName>
    </submittedName>
</protein>
<feature type="transmembrane region" description="Helical" evidence="9">
    <location>
        <begin position="323"/>
        <end position="346"/>
    </location>
</feature>
<dbReference type="GO" id="GO:0008519">
    <property type="term" value="F:ammonium channel activity"/>
    <property type="evidence" value="ECO:0007669"/>
    <property type="project" value="InterPro"/>
</dbReference>
<feature type="compositionally biased region" description="Basic and acidic residues" evidence="8">
    <location>
        <begin position="90"/>
        <end position="100"/>
    </location>
</feature>
<dbReference type="EMBL" id="BMAT01013575">
    <property type="protein sequence ID" value="GFS15567.1"/>
    <property type="molecule type" value="Genomic_DNA"/>
</dbReference>
<dbReference type="PANTHER" id="PTHR11730">
    <property type="entry name" value="AMMONIUM TRANSPORTER"/>
    <property type="match status" value="1"/>
</dbReference>
<dbReference type="Proteomes" id="UP000762676">
    <property type="component" value="Unassembled WGS sequence"/>
</dbReference>
<gene>
    <name evidence="11" type="ORF">ElyMa_006773900</name>
</gene>
<evidence type="ECO:0000256" key="2">
    <source>
        <dbReference type="ARBA" id="ARBA00005887"/>
    </source>
</evidence>
<dbReference type="PROSITE" id="PS01219">
    <property type="entry name" value="AMMONIUM_TRANSP"/>
    <property type="match status" value="1"/>
</dbReference>